<dbReference type="SMART" id="SM00382">
    <property type="entry name" value="AAA"/>
    <property type="match status" value="1"/>
</dbReference>
<dbReference type="CDD" id="cd00009">
    <property type="entry name" value="AAA"/>
    <property type="match status" value="1"/>
</dbReference>
<dbReference type="InterPro" id="IPR011006">
    <property type="entry name" value="CheY-like_superfamily"/>
</dbReference>
<keyword evidence="4" id="KW-0902">Two-component regulatory system</keyword>
<dbReference type="EMBL" id="JAESIY010000008">
    <property type="protein sequence ID" value="MBL3657420.1"/>
    <property type="molecule type" value="Genomic_DNA"/>
</dbReference>
<dbReference type="PANTHER" id="PTHR32071">
    <property type="entry name" value="TRANSCRIPTIONAL REGULATORY PROTEIN"/>
    <property type="match status" value="1"/>
</dbReference>
<keyword evidence="6" id="KW-0804">Transcription</keyword>
<dbReference type="Pfam" id="PF00072">
    <property type="entry name" value="Response_reg"/>
    <property type="match status" value="1"/>
</dbReference>
<comment type="caution">
    <text evidence="10">The sequence shown here is derived from an EMBL/GenBank/DDBJ whole genome shotgun (WGS) entry which is preliminary data.</text>
</comment>
<evidence type="ECO:0000256" key="4">
    <source>
        <dbReference type="ARBA" id="ARBA00023012"/>
    </source>
</evidence>
<evidence type="ECO:0000259" key="8">
    <source>
        <dbReference type="PROSITE" id="PS50045"/>
    </source>
</evidence>
<keyword evidence="3" id="KW-0067">ATP-binding</keyword>
<name>A0A937FAQ9_9BACT</name>
<dbReference type="InterPro" id="IPR002078">
    <property type="entry name" value="Sigma_54_int"/>
</dbReference>
<dbReference type="GO" id="GO:0006355">
    <property type="term" value="P:regulation of DNA-templated transcription"/>
    <property type="evidence" value="ECO:0007669"/>
    <property type="project" value="InterPro"/>
</dbReference>
<dbReference type="PROSITE" id="PS50045">
    <property type="entry name" value="SIGMA54_INTERACT_4"/>
    <property type="match status" value="1"/>
</dbReference>
<dbReference type="SUPFAM" id="SSF52540">
    <property type="entry name" value="P-loop containing nucleoside triphosphate hydrolases"/>
    <property type="match status" value="1"/>
</dbReference>
<dbReference type="Proteomes" id="UP000659388">
    <property type="component" value="Unassembled WGS sequence"/>
</dbReference>
<keyword evidence="2" id="KW-0547">Nucleotide-binding</keyword>
<dbReference type="CDD" id="cd17550">
    <property type="entry name" value="REC_NtrX-like"/>
    <property type="match status" value="1"/>
</dbReference>
<dbReference type="Gene3D" id="1.10.8.60">
    <property type="match status" value="1"/>
</dbReference>
<evidence type="ECO:0000256" key="1">
    <source>
        <dbReference type="ARBA" id="ARBA00022553"/>
    </source>
</evidence>
<evidence type="ECO:0000256" key="3">
    <source>
        <dbReference type="ARBA" id="ARBA00022840"/>
    </source>
</evidence>
<keyword evidence="11" id="KW-1185">Reference proteome</keyword>
<dbReference type="InterPro" id="IPR001789">
    <property type="entry name" value="Sig_transdc_resp-reg_receiver"/>
</dbReference>
<evidence type="ECO:0000256" key="7">
    <source>
        <dbReference type="PROSITE-ProRule" id="PRU00169"/>
    </source>
</evidence>
<sequence>MPKILIIDDEQSIRNTLKEILEYENYDVDEAKNGEEGLKKLSKDKFDAALCDIKMPKMDGLEVLEKAAEQGIETPFIMISAHGTIETAVEATKKGAYDFIQKPPDLNRLLVTLRNALDKSTLVNETKVLKKKISKTFDIVGESEAISQVKETIEKVAPTEARVLVTGENGTGKELVAKWLHEKSNRSKGPLVEVNCAAIPSELIESELFGHEKGAFTSAVKQRIGKFEQANGGTLFLDEIGDMSLSAQAKVLRALQENKITRVGGDKEIKVNVRIVAATNKDLKSEITENKFREDLYHRLSVILIKVPALRDRKDDIPLLVEKFLNDIAVEYGSKQKDISSEAITLLQSHNWTGNIRELRNVVERLIIMSGTTITADEVAKYADIKN</sequence>
<keyword evidence="1 7" id="KW-0597">Phosphoprotein</keyword>
<dbReference type="InterPro" id="IPR003593">
    <property type="entry name" value="AAA+_ATPase"/>
</dbReference>
<dbReference type="GO" id="GO:0000160">
    <property type="term" value="P:phosphorelay signal transduction system"/>
    <property type="evidence" value="ECO:0007669"/>
    <property type="project" value="UniProtKB-KW"/>
</dbReference>
<dbReference type="GO" id="GO:0005524">
    <property type="term" value="F:ATP binding"/>
    <property type="evidence" value="ECO:0007669"/>
    <property type="project" value="UniProtKB-KW"/>
</dbReference>
<dbReference type="FunFam" id="3.40.50.2300:FF:000018">
    <property type="entry name" value="DNA-binding transcriptional regulator NtrC"/>
    <property type="match status" value="1"/>
</dbReference>
<keyword evidence="5" id="KW-0805">Transcription regulation</keyword>
<dbReference type="PANTHER" id="PTHR32071:SF17">
    <property type="entry name" value="TRANSCRIPTIONAL REGULATOR (NTRC FAMILY)"/>
    <property type="match status" value="1"/>
</dbReference>
<dbReference type="SMART" id="SM00448">
    <property type="entry name" value="REC"/>
    <property type="match status" value="1"/>
</dbReference>
<evidence type="ECO:0000256" key="5">
    <source>
        <dbReference type="ARBA" id="ARBA00023015"/>
    </source>
</evidence>
<feature type="modified residue" description="4-aspartylphosphate" evidence="7">
    <location>
        <position position="52"/>
    </location>
</feature>
<dbReference type="InterPro" id="IPR027417">
    <property type="entry name" value="P-loop_NTPase"/>
</dbReference>
<evidence type="ECO:0000313" key="10">
    <source>
        <dbReference type="EMBL" id="MBL3657420.1"/>
    </source>
</evidence>
<dbReference type="Gene3D" id="3.40.50.300">
    <property type="entry name" value="P-loop containing nucleotide triphosphate hydrolases"/>
    <property type="match status" value="1"/>
</dbReference>
<dbReference type="Gene3D" id="3.40.50.2300">
    <property type="match status" value="1"/>
</dbReference>
<dbReference type="PROSITE" id="PS50110">
    <property type="entry name" value="RESPONSE_REGULATORY"/>
    <property type="match status" value="1"/>
</dbReference>
<organism evidence="10 11">
    <name type="scientific">Fulvivirga sediminis</name>
    <dbReference type="NCBI Taxonomy" id="2803949"/>
    <lineage>
        <taxon>Bacteria</taxon>
        <taxon>Pseudomonadati</taxon>
        <taxon>Bacteroidota</taxon>
        <taxon>Cytophagia</taxon>
        <taxon>Cytophagales</taxon>
        <taxon>Fulvivirgaceae</taxon>
        <taxon>Fulvivirga</taxon>
    </lineage>
</organism>
<feature type="domain" description="Response regulatory" evidence="9">
    <location>
        <begin position="3"/>
        <end position="117"/>
    </location>
</feature>
<evidence type="ECO:0000259" key="9">
    <source>
        <dbReference type="PROSITE" id="PS50110"/>
    </source>
</evidence>
<evidence type="ECO:0000256" key="6">
    <source>
        <dbReference type="ARBA" id="ARBA00023163"/>
    </source>
</evidence>
<dbReference type="PROSITE" id="PS00676">
    <property type="entry name" value="SIGMA54_INTERACT_2"/>
    <property type="match status" value="1"/>
</dbReference>
<dbReference type="AlphaFoldDB" id="A0A937FAQ9"/>
<evidence type="ECO:0000256" key="2">
    <source>
        <dbReference type="ARBA" id="ARBA00022741"/>
    </source>
</evidence>
<dbReference type="RefSeq" id="WP_202245216.1">
    <property type="nucleotide sequence ID" value="NZ_JAESIY010000008.1"/>
</dbReference>
<accession>A0A937FAQ9</accession>
<dbReference type="InterPro" id="IPR025943">
    <property type="entry name" value="Sigma_54_int_dom_ATP-bd_2"/>
</dbReference>
<gene>
    <name evidence="10" type="ORF">JL102_14830</name>
</gene>
<dbReference type="Pfam" id="PF00158">
    <property type="entry name" value="Sigma54_activat"/>
    <property type="match status" value="1"/>
</dbReference>
<evidence type="ECO:0000313" key="11">
    <source>
        <dbReference type="Proteomes" id="UP000659388"/>
    </source>
</evidence>
<dbReference type="InterPro" id="IPR058031">
    <property type="entry name" value="AAA_lid_NorR"/>
</dbReference>
<proteinExistence type="predicted"/>
<dbReference type="FunFam" id="3.40.50.300:FF:000006">
    <property type="entry name" value="DNA-binding transcriptional regulator NtrC"/>
    <property type="match status" value="1"/>
</dbReference>
<protein>
    <submittedName>
        <fullName evidence="10">Sigma-54-dependent Fis family transcriptional regulator</fullName>
    </submittedName>
</protein>
<feature type="domain" description="Sigma-54 factor interaction" evidence="8">
    <location>
        <begin position="139"/>
        <end position="368"/>
    </location>
</feature>
<reference evidence="10" key="1">
    <citation type="submission" date="2021-01" db="EMBL/GenBank/DDBJ databases">
        <title>Fulvivirga kasyanovii gen. nov., sp nov., a novel member of the phylum Bacteroidetes isolated from seawater in a mussel farm.</title>
        <authorList>
            <person name="Zhao L.-H."/>
            <person name="Wang Z.-J."/>
        </authorList>
    </citation>
    <scope>NUCLEOTIDE SEQUENCE</scope>
    <source>
        <strain evidence="10">2943</strain>
    </source>
</reference>
<dbReference type="Pfam" id="PF25601">
    <property type="entry name" value="AAA_lid_14"/>
    <property type="match status" value="1"/>
</dbReference>
<dbReference type="SUPFAM" id="SSF52172">
    <property type="entry name" value="CheY-like"/>
    <property type="match status" value="1"/>
</dbReference>